<gene>
    <name evidence="3" type="ORF">D3H65_17025</name>
</gene>
<feature type="chain" id="PRO_5017736438" evidence="1">
    <location>
        <begin position="28"/>
        <end position="560"/>
    </location>
</feature>
<dbReference type="Gene3D" id="2.60.40.2340">
    <property type="match status" value="1"/>
</dbReference>
<keyword evidence="4" id="KW-1185">Reference proteome</keyword>
<feature type="domain" description="DUF5018" evidence="2">
    <location>
        <begin position="20"/>
        <end position="360"/>
    </location>
</feature>
<dbReference type="Gene3D" id="2.60.40.4120">
    <property type="match status" value="1"/>
</dbReference>
<dbReference type="KEGG" id="pseg:D3H65_17025"/>
<dbReference type="OrthoDB" id="1094445at2"/>
<dbReference type="PROSITE" id="PS51257">
    <property type="entry name" value="PROKAR_LIPOPROTEIN"/>
    <property type="match status" value="1"/>
</dbReference>
<evidence type="ECO:0000256" key="1">
    <source>
        <dbReference type="SAM" id="SignalP"/>
    </source>
</evidence>
<proteinExistence type="predicted"/>
<dbReference type="InterPro" id="IPR032186">
    <property type="entry name" value="DUF5018"/>
</dbReference>
<sequence>MNYMKKIYLFLITAACTAGLFSACRKADPVIRKEQSTLSDIYVTTVGKGGDRLFDARYSPNNDTIYFDIPWYFPPDFDKEVDITKLILRATIPTDATMSPTLGNVVDLSKPLEITVTAGNGAQSKYVIVAKKVGDVSVTSARIEFTAGGTTEAVDGVVQANEILFYVLPGTDVSNATLTYEINKHSKASVTYGASVNLSQNVPFTVTGIDNKAKTYTLRAIEPVKLAYGAGINRKLWTKAGAELGFTANNEVCLAVSGDNLVLTRRTTPAKFSVFNRFTGAYIKDMYNPFTATNFQVISDTADHILACSWAPKNSKFTLYRYNDVDDAAPAKLVEWTNNNPTAITGDGGVGRRVNVYGDLTKDAVIMAPAGQSAVIYKWRIVNGAAVSQTPEVITYKSVTGGSSVFMGYYAEAQPIGTSANADYFINYQFEVALVNGTTHERMAALTLPYPVVFTMPTAYNRFNNANYLSIVKYINSYDLNQVQIALFDVTKTSMMGLPPTDPNYSALNVFTSPTFTGTANGNGTADIAVGYSNNRERMQVYMLLTNGGIMAHEFTNYAP</sequence>
<reference evidence="3 4" key="1">
    <citation type="submission" date="2018-09" db="EMBL/GenBank/DDBJ databases">
        <title>Genome sequencing of strain 6GH32-13.</title>
        <authorList>
            <person name="Weon H.-Y."/>
            <person name="Heo J."/>
            <person name="Kwon S.-W."/>
        </authorList>
    </citation>
    <scope>NUCLEOTIDE SEQUENCE [LARGE SCALE GENOMIC DNA]</scope>
    <source>
        <strain evidence="3 4">5GH32-13</strain>
    </source>
</reference>
<dbReference type="EMBL" id="CP032157">
    <property type="protein sequence ID" value="AXY75576.1"/>
    <property type="molecule type" value="Genomic_DNA"/>
</dbReference>
<name>A0A3B7MRI0_9BACT</name>
<dbReference type="Proteomes" id="UP000263900">
    <property type="component" value="Chromosome"/>
</dbReference>
<evidence type="ECO:0000313" key="3">
    <source>
        <dbReference type="EMBL" id="AXY75576.1"/>
    </source>
</evidence>
<accession>A0A3B7MRI0</accession>
<evidence type="ECO:0000259" key="2">
    <source>
        <dbReference type="Pfam" id="PF16410"/>
    </source>
</evidence>
<keyword evidence="1" id="KW-0732">Signal</keyword>
<dbReference type="AlphaFoldDB" id="A0A3B7MRI0"/>
<organism evidence="3 4">
    <name type="scientific">Paraflavitalea soli</name>
    <dbReference type="NCBI Taxonomy" id="2315862"/>
    <lineage>
        <taxon>Bacteria</taxon>
        <taxon>Pseudomonadati</taxon>
        <taxon>Bacteroidota</taxon>
        <taxon>Chitinophagia</taxon>
        <taxon>Chitinophagales</taxon>
        <taxon>Chitinophagaceae</taxon>
        <taxon>Paraflavitalea</taxon>
    </lineage>
</organism>
<evidence type="ECO:0000313" key="4">
    <source>
        <dbReference type="Proteomes" id="UP000263900"/>
    </source>
</evidence>
<feature type="signal peptide" evidence="1">
    <location>
        <begin position="1"/>
        <end position="27"/>
    </location>
</feature>
<dbReference type="Pfam" id="PF16410">
    <property type="entry name" value="DUF5018"/>
    <property type="match status" value="1"/>
</dbReference>
<protein>
    <submittedName>
        <fullName evidence="3">DUF5018 domain-containing protein</fullName>
    </submittedName>
</protein>